<feature type="compositionally biased region" description="Pro residues" evidence="1">
    <location>
        <begin position="52"/>
        <end position="68"/>
    </location>
</feature>
<evidence type="ECO:0000313" key="4">
    <source>
        <dbReference type="Proteomes" id="UP000184485"/>
    </source>
</evidence>
<feature type="chain" id="PRO_5012251616" description="Peptidase propeptide and YPEB domain-containing protein" evidence="2">
    <location>
        <begin position="22"/>
        <end position="146"/>
    </location>
</feature>
<proteinExistence type="predicted"/>
<keyword evidence="2" id="KW-0732">Signal</keyword>
<evidence type="ECO:0000256" key="1">
    <source>
        <dbReference type="SAM" id="MobiDB-lite"/>
    </source>
</evidence>
<organism evidence="3 4">
    <name type="scientific">Kaistia soli DSM 19436</name>
    <dbReference type="NCBI Taxonomy" id="1122133"/>
    <lineage>
        <taxon>Bacteria</taxon>
        <taxon>Pseudomonadati</taxon>
        <taxon>Pseudomonadota</taxon>
        <taxon>Alphaproteobacteria</taxon>
        <taxon>Hyphomicrobiales</taxon>
        <taxon>Kaistiaceae</taxon>
        <taxon>Kaistia</taxon>
    </lineage>
</organism>
<evidence type="ECO:0000313" key="3">
    <source>
        <dbReference type="EMBL" id="SHG36500.1"/>
    </source>
</evidence>
<feature type="signal peptide" evidence="2">
    <location>
        <begin position="1"/>
        <end position="21"/>
    </location>
</feature>
<dbReference type="AlphaFoldDB" id="A0A1M5J8D7"/>
<dbReference type="Proteomes" id="UP000184485">
    <property type="component" value="Unassembled WGS sequence"/>
</dbReference>
<name>A0A1M5J8D7_9HYPH</name>
<accession>A0A1M5J8D7</accession>
<sequence length="146" mass="16140">MFKALLASSLVVSALTLPAVAGDLDYRPVGGGTYGYQEAGESGWRGDDGGFFPPPPPPGRFGPPPVYAPAPDWRMPPGQLVRTLRHRGYYDVQIIRERRDVTIVRAGARGQDVILVVDARSGDVLRQRPADDWGQGRGWGQDWRRW</sequence>
<evidence type="ECO:0000256" key="2">
    <source>
        <dbReference type="SAM" id="SignalP"/>
    </source>
</evidence>
<dbReference type="OrthoDB" id="8233832at2"/>
<evidence type="ECO:0008006" key="5">
    <source>
        <dbReference type="Google" id="ProtNLM"/>
    </source>
</evidence>
<feature type="region of interest" description="Disordered" evidence="1">
    <location>
        <begin position="46"/>
        <end position="69"/>
    </location>
</feature>
<dbReference type="RefSeq" id="WP_073056620.1">
    <property type="nucleotide sequence ID" value="NZ_FQUP01000004.1"/>
</dbReference>
<gene>
    <name evidence="3" type="ORF">SAMN02745157_4127</name>
</gene>
<keyword evidence="4" id="KW-1185">Reference proteome</keyword>
<protein>
    <recommendedName>
        <fullName evidence="5">Peptidase propeptide and YPEB domain-containing protein</fullName>
    </recommendedName>
</protein>
<dbReference type="EMBL" id="FQUP01000004">
    <property type="protein sequence ID" value="SHG36500.1"/>
    <property type="molecule type" value="Genomic_DNA"/>
</dbReference>
<dbReference type="STRING" id="1122133.SAMN02745157_4127"/>
<reference evidence="3 4" key="1">
    <citation type="submission" date="2016-11" db="EMBL/GenBank/DDBJ databases">
        <authorList>
            <person name="Jaros S."/>
            <person name="Januszkiewicz K."/>
            <person name="Wedrychowicz H."/>
        </authorList>
    </citation>
    <scope>NUCLEOTIDE SEQUENCE [LARGE SCALE GENOMIC DNA]</scope>
    <source>
        <strain evidence="3 4">DSM 19436</strain>
    </source>
</reference>